<comment type="cofactor">
    <cofactor evidence="4">
        <name>pyridoxal 5'-phosphate</name>
        <dbReference type="ChEBI" id="CHEBI:597326"/>
    </cofactor>
</comment>
<dbReference type="EC" id="3.7.1.3" evidence="4"/>
<comment type="caution">
    <text evidence="5">The sequence shown here is derived from an EMBL/GenBank/DDBJ whole genome shotgun (WGS) entry which is preliminary data.</text>
</comment>
<dbReference type="InterPro" id="IPR015421">
    <property type="entry name" value="PyrdxlP-dep_Trfase_major"/>
</dbReference>
<dbReference type="Proteomes" id="UP001165042">
    <property type="component" value="Unassembled WGS sequence"/>
</dbReference>
<comment type="function">
    <text evidence="4">Catalyzes the cleavage of L-kynurenine (L-Kyn) and L-3-hydroxykynurenine (L-3OHKyn) into anthranilic acid (AA) and 3-hydroxyanthranilic acid (3-OHAA), respectively.</text>
</comment>
<evidence type="ECO:0000256" key="4">
    <source>
        <dbReference type="PIRNR" id="PIRNR038800"/>
    </source>
</evidence>
<proteinExistence type="inferred from homology"/>
<dbReference type="Gene3D" id="3.40.640.10">
    <property type="entry name" value="Type I PLP-dependent aspartate aminotransferase-like (Major domain)"/>
    <property type="match status" value="1"/>
</dbReference>
<evidence type="ECO:0000256" key="2">
    <source>
        <dbReference type="ARBA" id="ARBA00022801"/>
    </source>
</evidence>
<dbReference type="InterPro" id="IPR015422">
    <property type="entry name" value="PyrdxlP-dep_Trfase_small"/>
</dbReference>
<dbReference type="InterPro" id="IPR010111">
    <property type="entry name" value="Kynureninase"/>
</dbReference>
<dbReference type="RefSeq" id="WP_285606876.1">
    <property type="nucleotide sequence ID" value="NZ_BSSD01000001.1"/>
</dbReference>
<dbReference type="SUPFAM" id="SSF53383">
    <property type="entry name" value="PLP-dependent transferases"/>
    <property type="match status" value="1"/>
</dbReference>
<keyword evidence="3 4" id="KW-0663">Pyridoxal phosphate</keyword>
<dbReference type="GO" id="GO:0019441">
    <property type="term" value="P:L-tryptophan catabolic process to kynurenine"/>
    <property type="evidence" value="ECO:0007669"/>
    <property type="project" value="TreeGrafter"/>
</dbReference>
<keyword evidence="1 4" id="KW-0662">Pyridine nucleotide biosynthesis</keyword>
<evidence type="ECO:0000313" key="6">
    <source>
        <dbReference type="Proteomes" id="UP001165042"/>
    </source>
</evidence>
<dbReference type="PANTHER" id="PTHR14084">
    <property type="entry name" value="KYNURENINASE"/>
    <property type="match status" value="1"/>
</dbReference>
<gene>
    <name evidence="5" type="primary">kynU</name>
    <name evidence="5" type="ORF">Aglo03_03480</name>
</gene>
<comment type="pathway">
    <text evidence="4">Cofactor biosynthesis; NAD(+) biosynthesis; quinolinate from L-kynurenine: step 2/3.</text>
</comment>
<accession>A0A9W6QHK1</accession>
<reference evidence="5" key="1">
    <citation type="submission" date="2023-02" db="EMBL/GenBank/DDBJ databases">
        <title>Actinokineospora globicatena NBRC 15670.</title>
        <authorList>
            <person name="Ichikawa N."/>
            <person name="Sato H."/>
            <person name="Tonouchi N."/>
        </authorList>
    </citation>
    <scope>NUCLEOTIDE SEQUENCE</scope>
    <source>
        <strain evidence="5">NBRC 15670</strain>
    </source>
</reference>
<name>A0A9W6QHK1_9PSEU</name>
<dbReference type="GO" id="GO:0009435">
    <property type="term" value="P:NAD+ biosynthetic process"/>
    <property type="evidence" value="ECO:0007669"/>
    <property type="project" value="InterPro"/>
</dbReference>
<dbReference type="GO" id="GO:0030170">
    <property type="term" value="F:pyridoxal phosphate binding"/>
    <property type="evidence" value="ECO:0007669"/>
    <property type="project" value="InterPro"/>
</dbReference>
<comment type="similarity">
    <text evidence="4">Belongs to the kynureninase family.</text>
</comment>
<keyword evidence="2 4" id="KW-0378">Hydrolase</keyword>
<dbReference type="GO" id="GO:0005737">
    <property type="term" value="C:cytoplasm"/>
    <property type="evidence" value="ECO:0007669"/>
    <property type="project" value="InterPro"/>
</dbReference>
<dbReference type="InterPro" id="IPR015424">
    <property type="entry name" value="PyrdxlP-dep_Trfase"/>
</dbReference>
<organism evidence="5 6">
    <name type="scientific">Actinokineospora globicatena</name>
    <dbReference type="NCBI Taxonomy" id="103729"/>
    <lineage>
        <taxon>Bacteria</taxon>
        <taxon>Bacillati</taxon>
        <taxon>Actinomycetota</taxon>
        <taxon>Actinomycetes</taxon>
        <taxon>Pseudonocardiales</taxon>
        <taxon>Pseudonocardiaceae</taxon>
        <taxon>Actinokineospora</taxon>
    </lineage>
</organism>
<dbReference type="PIRSF" id="PIRSF038800">
    <property type="entry name" value="KYNU"/>
    <property type="match status" value="1"/>
</dbReference>
<evidence type="ECO:0000313" key="5">
    <source>
        <dbReference type="EMBL" id="GLW89532.1"/>
    </source>
</evidence>
<dbReference type="AlphaFoldDB" id="A0A9W6QHK1"/>
<sequence>MSALGDPISEWAGGFATGGLVHLNGNSLGPPRVDLTDRLAAVVTDQWTPGQVRAWFRDGWLDLPRTVGDKLAPLLGAAEGQVVIAGDTTSTTLFNALVAACRLRERPVLLIEAEAFPTDLYIAASVARLLGRELVVESRDGFDTYLGEHGDRVGVALAAPVDFRTGRRRDIGSTTALCHAVGALAVWDLCHAAGVLPTNLDTNDVDLAIGCGYKYLGGGPGAPAFLYVAARWQSEVDFPLAGWHGHADPFAMTPDFVPAAGIDRGRNGTPPLLSLVALDHALEPLVAVGIDELHRRTKELGEAFLAGLRPDIEVVSPRDPDQRGGHLALRLPDADAVEHGLAERNVLVDARPPDLIRVAFAPLYVTPEHVRTATEAIHSVLAPPN</sequence>
<protein>
    <recommendedName>
        <fullName evidence="4">Kynureninase</fullName>
        <ecNumber evidence="4">3.7.1.3</ecNumber>
    </recommendedName>
</protein>
<dbReference type="GO" id="GO:0030429">
    <property type="term" value="F:kynureninase activity"/>
    <property type="evidence" value="ECO:0007669"/>
    <property type="project" value="UniProtKB-EC"/>
</dbReference>
<comment type="subunit">
    <text evidence="4">Homodimer.</text>
</comment>
<dbReference type="GO" id="GO:0043420">
    <property type="term" value="P:anthranilate metabolic process"/>
    <property type="evidence" value="ECO:0007669"/>
    <property type="project" value="TreeGrafter"/>
</dbReference>
<evidence type="ECO:0000256" key="1">
    <source>
        <dbReference type="ARBA" id="ARBA00022642"/>
    </source>
</evidence>
<dbReference type="Gene3D" id="3.90.1150.10">
    <property type="entry name" value="Aspartate Aminotransferase, domain 1"/>
    <property type="match status" value="1"/>
</dbReference>
<dbReference type="PANTHER" id="PTHR14084:SF0">
    <property type="entry name" value="KYNURENINASE"/>
    <property type="match status" value="1"/>
</dbReference>
<dbReference type="EMBL" id="BSSD01000001">
    <property type="protein sequence ID" value="GLW89532.1"/>
    <property type="molecule type" value="Genomic_DNA"/>
</dbReference>
<comment type="catalytic activity">
    <reaction evidence="4">
        <text>3-hydroxy-L-kynurenine + H2O = 3-hydroxyanthranilate + L-alanine + H(+)</text>
        <dbReference type="Rhea" id="RHEA:25143"/>
        <dbReference type="ChEBI" id="CHEBI:15377"/>
        <dbReference type="ChEBI" id="CHEBI:15378"/>
        <dbReference type="ChEBI" id="CHEBI:36559"/>
        <dbReference type="ChEBI" id="CHEBI:57972"/>
        <dbReference type="ChEBI" id="CHEBI:58125"/>
        <dbReference type="EC" id="3.7.1.3"/>
    </reaction>
</comment>
<comment type="catalytic activity">
    <reaction evidence="4">
        <text>L-kynurenine + H2O = anthranilate + L-alanine + H(+)</text>
        <dbReference type="Rhea" id="RHEA:16813"/>
        <dbReference type="ChEBI" id="CHEBI:15377"/>
        <dbReference type="ChEBI" id="CHEBI:15378"/>
        <dbReference type="ChEBI" id="CHEBI:16567"/>
        <dbReference type="ChEBI" id="CHEBI:57959"/>
        <dbReference type="ChEBI" id="CHEBI:57972"/>
        <dbReference type="EC" id="3.7.1.3"/>
    </reaction>
</comment>
<dbReference type="Pfam" id="PF22580">
    <property type="entry name" value="KYNU_C"/>
    <property type="match status" value="1"/>
</dbReference>
<evidence type="ECO:0000256" key="3">
    <source>
        <dbReference type="ARBA" id="ARBA00022898"/>
    </source>
</evidence>
<comment type="pathway">
    <text evidence="4">Amino-acid degradation; L-kynurenine degradation; L-alanine and anthranilate from L-kynurenine: step 1/1.</text>
</comment>
<keyword evidence="6" id="KW-1185">Reference proteome</keyword>